<dbReference type="GO" id="GO:0030490">
    <property type="term" value="P:maturation of SSU-rRNA"/>
    <property type="evidence" value="ECO:0007669"/>
    <property type="project" value="InterPro"/>
</dbReference>
<accession>A0AAV1U524</accession>
<protein>
    <recommendedName>
        <fullName evidence="3">Mic1 domain-containing protein</fullName>
    </recommendedName>
</protein>
<evidence type="ECO:0000313" key="2">
    <source>
        <dbReference type="Proteomes" id="UP001162060"/>
    </source>
</evidence>
<evidence type="ECO:0000313" key="1">
    <source>
        <dbReference type="EMBL" id="CAK7929785.1"/>
    </source>
</evidence>
<sequence length="837" mass="92285">MELDQSISLWRGRAVDAALLGASSCMSKDGNRLVLLTSTEDVREICAPTRKCTNHWTFRAGSLYALRVTAVRHPHSRLFFGVCGAPGVSASKKARQVRRQEVNKTTALPANEGLTVWRDVDTDVAAWRRTPLQSSAKAFAVLAHLKLKEEVVVVFQDGSFATYDEELNRGVHSDDAKDATVAEEEEEVEGIDMDGGDEDAVEDARKIEEDEARVVWAYVETDSRSSSKGGLFLSILVQKLTQEGNKQLELMVYQITCPTVTRRMGGVLSVVLRVRHRVRLPDDEELSSCAFHPETFSYSLIGRSGSWQTLRFSRDAVTSNVTLVACQRMPSLTSAEGDANVPVHKKRKLQAANRTESGYLVSGIGHVTYLVSLSLDAPSQLTAWDSKFAVPVSKSELNLTAEKDSESGIVIGRSSKDGVGRPVQIVNVGSGDVLFVIYERGVFLIHVRNKKSTLASVLGATASSGVVTLDTLASSALPDSCVQWESIASSSMSSDTLVVESWQSKMCSDDDRERQLIADLSDPQVASSAAAFIERLDKALEKQKSEQKPGKEEQEELSFRLLQAVTRRCLESPELGLWAPLKKMLLTGRLSARTEPTLLPILMKYNQFALLECAIVHLIDIDERSIVRLLMYCIRKSSDLSFIEFVEQQVQSQHKQAAGRIDATAVCERFTVALLGLPTNSVFLHRAIRELKLEEVLLVLAICKKLLLVHTTGADADDDVSVKTRTRKSKTGRKSADLALALRTTEEQCFTPLPSASRCCVWICALLDAHLSALVHRASRNIAISRTLHQLDALVQLLIRTNAHYESVHGVLSNFLSGVRLPRAPGLPDYSMEELWL</sequence>
<comment type="caution">
    <text evidence="1">The sequence shown here is derived from an EMBL/GenBank/DDBJ whole genome shotgun (WGS) entry which is preliminary data.</text>
</comment>
<organism evidence="1 2">
    <name type="scientific">Peronospora matthiolae</name>
    <dbReference type="NCBI Taxonomy" id="2874970"/>
    <lineage>
        <taxon>Eukaryota</taxon>
        <taxon>Sar</taxon>
        <taxon>Stramenopiles</taxon>
        <taxon>Oomycota</taxon>
        <taxon>Peronosporomycetes</taxon>
        <taxon>Peronosporales</taxon>
        <taxon>Peronosporaceae</taxon>
        <taxon>Peronospora</taxon>
    </lineage>
</organism>
<dbReference type="GO" id="GO:0005730">
    <property type="term" value="C:nucleolus"/>
    <property type="evidence" value="ECO:0007669"/>
    <property type="project" value="TreeGrafter"/>
</dbReference>
<evidence type="ECO:0008006" key="3">
    <source>
        <dbReference type="Google" id="ProtNLM"/>
    </source>
</evidence>
<dbReference type="PANTHER" id="PTHR15633">
    <property type="entry name" value="NUCLEOLAR PROTEIN 11"/>
    <property type="match status" value="1"/>
</dbReference>
<name>A0AAV1U524_9STRA</name>
<dbReference type="Proteomes" id="UP001162060">
    <property type="component" value="Unassembled WGS sequence"/>
</dbReference>
<dbReference type="EMBL" id="CAKLBY020000153">
    <property type="protein sequence ID" value="CAK7929785.1"/>
    <property type="molecule type" value="Genomic_DNA"/>
</dbReference>
<dbReference type="AlphaFoldDB" id="A0AAV1U524"/>
<dbReference type="GO" id="GO:0003723">
    <property type="term" value="F:RNA binding"/>
    <property type="evidence" value="ECO:0007669"/>
    <property type="project" value="TreeGrafter"/>
</dbReference>
<dbReference type="InterPro" id="IPR042859">
    <property type="entry name" value="NOL11"/>
</dbReference>
<reference evidence="1" key="1">
    <citation type="submission" date="2024-01" db="EMBL/GenBank/DDBJ databases">
        <authorList>
            <person name="Webb A."/>
        </authorList>
    </citation>
    <scope>NUCLEOTIDE SEQUENCE</scope>
    <source>
        <strain evidence="1">Pm1</strain>
    </source>
</reference>
<dbReference type="PANTHER" id="PTHR15633:SF2">
    <property type="entry name" value="NUCLEOLAR PROTEIN 11"/>
    <property type="match status" value="1"/>
</dbReference>
<gene>
    <name evidence="1" type="ORF">PM001_LOCUS14935</name>
</gene>
<proteinExistence type="predicted"/>